<reference evidence="1 2" key="1">
    <citation type="submission" date="2021-06" db="EMBL/GenBank/DDBJ databases">
        <authorList>
            <person name="Kallberg Y."/>
            <person name="Tangrot J."/>
            <person name="Rosling A."/>
        </authorList>
    </citation>
    <scope>NUCLEOTIDE SEQUENCE [LARGE SCALE GENOMIC DNA]</scope>
    <source>
        <strain evidence="1 2">120-4 pot B 10/14</strain>
    </source>
</reference>
<name>A0ABN7WSJ0_GIGMA</name>
<organism evidence="1 2">
    <name type="scientific">Gigaspora margarita</name>
    <dbReference type="NCBI Taxonomy" id="4874"/>
    <lineage>
        <taxon>Eukaryota</taxon>
        <taxon>Fungi</taxon>
        <taxon>Fungi incertae sedis</taxon>
        <taxon>Mucoromycota</taxon>
        <taxon>Glomeromycotina</taxon>
        <taxon>Glomeromycetes</taxon>
        <taxon>Diversisporales</taxon>
        <taxon>Gigasporaceae</taxon>
        <taxon>Gigaspora</taxon>
    </lineage>
</organism>
<dbReference type="Proteomes" id="UP000789901">
    <property type="component" value="Unassembled WGS sequence"/>
</dbReference>
<dbReference type="EMBL" id="CAJVQB010061188">
    <property type="protein sequence ID" value="CAG8839761.1"/>
    <property type="molecule type" value="Genomic_DNA"/>
</dbReference>
<evidence type="ECO:0000313" key="1">
    <source>
        <dbReference type="EMBL" id="CAG8839761.1"/>
    </source>
</evidence>
<keyword evidence="2" id="KW-1185">Reference proteome</keyword>
<feature type="non-terminal residue" evidence="1">
    <location>
        <position position="1"/>
    </location>
</feature>
<accession>A0ABN7WSJ0</accession>
<gene>
    <name evidence="1" type="ORF">GMARGA_LOCUS34589</name>
</gene>
<proteinExistence type="predicted"/>
<protein>
    <submittedName>
        <fullName evidence="1">39891_t:CDS:1</fullName>
    </submittedName>
</protein>
<sequence>IEIECSPREFIKQLLTTATRAEWTFNQGAYDEIHQKQVNQKNWKPFFALMKRHSKLQGKRLYQDVQYRKCKEEKKSFEYLFTCPYNKEAWAKKEEEIIDSIKEELKQKEKIDLGSNWLREVFIPRDKEEYKNWYIK</sequence>
<evidence type="ECO:0000313" key="2">
    <source>
        <dbReference type="Proteomes" id="UP000789901"/>
    </source>
</evidence>
<comment type="caution">
    <text evidence="1">The sequence shown here is derived from an EMBL/GenBank/DDBJ whole genome shotgun (WGS) entry which is preliminary data.</text>
</comment>